<dbReference type="EMBL" id="JAQQCL010000010">
    <property type="protein sequence ID" value="MFM0717675.1"/>
    <property type="molecule type" value="Genomic_DNA"/>
</dbReference>
<dbReference type="CDD" id="cd00342">
    <property type="entry name" value="gram_neg_porins"/>
    <property type="match status" value="1"/>
</dbReference>
<dbReference type="SUPFAM" id="SSF56935">
    <property type="entry name" value="Porins"/>
    <property type="match status" value="1"/>
</dbReference>
<keyword evidence="10" id="KW-0998">Cell outer membrane</keyword>
<evidence type="ECO:0000256" key="9">
    <source>
        <dbReference type="ARBA" id="ARBA00023136"/>
    </source>
</evidence>
<name>A0ABW9EG01_9BURK</name>
<evidence type="ECO:0000256" key="2">
    <source>
        <dbReference type="ARBA" id="ARBA00011233"/>
    </source>
</evidence>
<evidence type="ECO:0000256" key="11">
    <source>
        <dbReference type="SAM" id="SignalP"/>
    </source>
</evidence>
<evidence type="ECO:0000256" key="7">
    <source>
        <dbReference type="ARBA" id="ARBA00023065"/>
    </source>
</evidence>
<accession>A0ABW9EG01</accession>
<organism evidence="13 14">
    <name type="scientific">Paraburkholderia strydomiana</name>
    <dbReference type="NCBI Taxonomy" id="1245417"/>
    <lineage>
        <taxon>Bacteria</taxon>
        <taxon>Pseudomonadati</taxon>
        <taxon>Pseudomonadota</taxon>
        <taxon>Betaproteobacteria</taxon>
        <taxon>Burkholderiales</taxon>
        <taxon>Burkholderiaceae</taxon>
        <taxon>Paraburkholderia</taxon>
    </lineage>
</organism>
<comment type="caution">
    <text evidence="13">The sequence shown here is derived from an EMBL/GenBank/DDBJ whole genome shotgun (WGS) entry which is preliminary data.</text>
</comment>
<evidence type="ECO:0000256" key="4">
    <source>
        <dbReference type="ARBA" id="ARBA00022452"/>
    </source>
</evidence>
<evidence type="ECO:0000256" key="8">
    <source>
        <dbReference type="ARBA" id="ARBA00023114"/>
    </source>
</evidence>
<feature type="chain" id="PRO_5047110707" evidence="11">
    <location>
        <begin position="21"/>
        <end position="337"/>
    </location>
</feature>
<feature type="signal peptide" evidence="11">
    <location>
        <begin position="1"/>
        <end position="20"/>
    </location>
</feature>
<dbReference type="InterPro" id="IPR023614">
    <property type="entry name" value="Porin_dom_sf"/>
</dbReference>
<keyword evidence="3" id="KW-0813">Transport</keyword>
<evidence type="ECO:0000313" key="13">
    <source>
        <dbReference type="EMBL" id="MFM0717675.1"/>
    </source>
</evidence>
<keyword evidence="6 11" id="KW-0732">Signal</keyword>
<evidence type="ECO:0000256" key="1">
    <source>
        <dbReference type="ARBA" id="ARBA00004571"/>
    </source>
</evidence>
<keyword evidence="5" id="KW-0812">Transmembrane</keyword>
<dbReference type="RefSeq" id="WP_408144546.1">
    <property type="nucleotide sequence ID" value="NZ_JAQQCJ010000010.1"/>
</dbReference>
<evidence type="ECO:0000256" key="10">
    <source>
        <dbReference type="ARBA" id="ARBA00023237"/>
    </source>
</evidence>
<reference evidence="13 14" key="1">
    <citation type="journal article" date="2024" name="Chem. Sci.">
        <title>Discovery of megapolipeptins by genome mining of a Burkholderiales bacteria collection.</title>
        <authorList>
            <person name="Paulo B.S."/>
            <person name="Recchia M.J.J."/>
            <person name="Lee S."/>
            <person name="Fergusson C.H."/>
            <person name="Romanowski S.B."/>
            <person name="Hernandez A."/>
            <person name="Krull N."/>
            <person name="Liu D.Y."/>
            <person name="Cavanagh H."/>
            <person name="Bos A."/>
            <person name="Gray C.A."/>
            <person name="Murphy B.T."/>
            <person name="Linington R.G."/>
            <person name="Eustaquio A.S."/>
        </authorList>
    </citation>
    <scope>NUCLEOTIDE SEQUENCE [LARGE SCALE GENOMIC DNA]</scope>
    <source>
        <strain evidence="13 14">RL17-350-BIC-E</strain>
    </source>
</reference>
<keyword evidence="4" id="KW-1134">Transmembrane beta strand</keyword>
<dbReference type="InterPro" id="IPR033900">
    <property type="entry name" value="Gram_neg_porin_domain"/>
</dbReference>
<evidence type="ECO:0000259" key="12">
    <source>
        <dbReference type="Pfam" id="PF13609"/>
    </source>
</evidence>
<keyword evidence="8" id="KW-0626">Porin</keyword>
<dbReference type="PANTHER" id="PTHR34501:SF9">
    <property type="entry name" value="MAJOR OUTER MEMBRANE PROTEIN P.IA"/>
    <property type="match status" value="1"/>
</dbReference>
<evidence type="ECO:0000256" key="6">
    <source>
        <dbReference type="ARBA" id="ARBA00022729"/>
    </source>
</evidence>
<evidence type="ECO:0000256" key="3">
    <source>
        <dbReference type="ARBA" id="ARBA00022448"/>
    </source>
</evidence>
<keyword evidence="9" id="KW-0472">Membrane</keyword>
<keyword evidence="7" id="KW-0406">Ion transport</keyword>
<dbReference type="PANTHER" id="PTHR34501">
    <property type="entry name" value="PROTEIN YDDL-RELATED"/>
    <property type="match status" value="1"/>
</dbReference>
<protein>
    <submittedName>
        <fullName evidence="13">Porin</fullName>
    </submittedName>
</protein>
<sequence length="337" mass="36119">MIKKLSVLLAACQIAGAAHAQSSVTLAGVVDGGIRYTRTGQGSQYSMNSNGFFTSNRLDFVGEEDLGGGYNAHFKLETGFNLGNGALDNSNGVLFNRGAYVGVGGWFGSLDFGRQYTIAHDVVYDYDPFNFQYPGIIPLTPATAGTRFNNDAKYTGSYGPFRVRAENSFGGVAGDFNAGSARGAGLQYKMGPVNVGGAYIYRTVLSGTTYQPADYYTVGAALTFGALRFAGGYMNDNVNAAEPNKDVRTLNYWGGVTYELNPYTRIGAAYYITDLPNTSGKRSQGLASIAYSLSKQTVLYAECDYTRFSGSYITNKALNATQQPHQLALTVGINHGF</sequence>
<dbReference type="Gene3D" id="2.40.160.10">
    <property type="entry name" value="Porin"/>
    <property type="match status" value="1"/>
</dbReference>
<proteinExistence type="predicted"/>
<evidence type="ECO:0000313" key="14">
    <source>
        <dbReference type="Proteomes" id="UP001629392"/>
    </source>
</evidence>
<gene>
    <name evidence="13" type="ORF">PQQ73_15175</name>
</gene>
<evidence type="ECO:0000256" key="5">
    <source>
        <dbReference type="ARBA" id="ARBA00022692"/>
    </source>
</evidence>
<dbReference type="Pfam" id="PF13609">
    <property type="entry name" value="Porin_4"/>
    <property type="match status" value="1"/>
</dbReference>
<comment type="subcellular location">
    <subcellularLocation>
        <location evidence="1">Cell outer membrane</location>
        <topology evidence="1">Multi-pass membrane protein</topology>
    </subcellularLocation>
</comment>
<dbReference type="Proteomes" id="UP001629392">
    <property type="component" value="Unassembled WGS sequence"/>
</dbReference>
<keyword evidence="14" id="KW-1185">Reference proteome</keyword>
<dbReference type="InterPro" id="IPR050298">
    <property type="entry name" value="Gram-neg_bact_OMP"/>
</dbReference>
<feature type="domain" description="Porin" evidence="12">
    <location>
        <begin position="9"/>
        <end position="310"/>
    </location>
</feature>
<comment type="subunit">
    <text evidence="2">Homotrimer.</text>
</comment>